<evidence type="ECO:0000313" key="3">
    <source>
        <dbReference type="EMBL" id="KEY67368.1"/>
    </source>
</evidence>
<feature type="chain" id="PRO_5001771128" evidence="2">
    <location>
        <begin position="18"/>
        <end position="275"/>
    </location>
</feature>
<feature type="region of interest" description="Disordered" evidence="1">
    <location>
        <begin position="42"/>
        <end position="61"/>
    </location>
</feature>
<name>A0A084APY9_STACB</name>
<gene>
    <name evidence="3" type="ORF">S7711_07579</name>
</gene>
<dbReference type="EMBL" id="KL648622">
    <property type="protein sequence ID" value="KEY67368.1"/>
    <property type="molecule type" value="Genomic_DNA"/>
</dbReference>
<organism evidence="3 4">
    <name type="scientific">Stachybotrys chartarum (strain CBS 109288 / IBT 7711)</name>
    <name type="common">Toxic black mold</name>
    <name type="synonym">Stilbospora chartarum</name>
    <dbReference type="NCBI Taxonomy" id="1280523"/>
    <lineage>
        <taxon>Eukaryota</taxon>
        <taxon>Fungi</taxon>
        <taxon>Dikarya</taxon>
        <taxon>Ascomycota</taxon>
        <taxon>Pezizomycotina</taxon>
        <taxon>Sordariomycetes</taxon>
        <taxon>Hypocreomycetidae</taxon>
        <taxon>Hypocreales</taxon>
        <taxon>Stachybotryaceae</taxon>
        <taxon>Stachybotrys</taxon>
    </lineage>
</organism>
<dbReference type="OrthoDB" id="5150382at2759"/>
<feature type="region of interest" description="Disordered" evidence="1">
    <location>
        <begin position="236"/>
        <end position="275"/>
    </location>
</feature>
<keyword evidence="4" id="KW-1185">Reference proteome</keyword>
<feature type="compositionally biased region" description="Basic residues" evidence="1">
    <location>
        <begin position="43"/>
        <end position="60"/>
    </location>
</feature>
<evidence type="ECO:0000313" key="4">
    <source>
        <dbReference type="Proteomes" id="UP000028045"/>
    </source>
</evidence>
<feature type="compositionally biased region" description="Basic and acidic residues" evidence="1">
    <location>
        <begin position="238"/>
        <end position="275"/>
    </location>
</feature>
<feature type="signal peptide" evidence="2">
    <location>
        <begin position="1"/>
        <end position="17"/>
    </location>
</feature>
<accession>A0A084APY9</accession>
<dbReference type="Proteomes" id="UP000028045">
    <property type="component" value="Unassembled WGS sequence"/>
</dbReference>
<evidence type="ECO:0000256" key="1">
    <source>
        <dbReference type="SAM" id="MobiDB-lite"/>
    </source>
</evidence>
<protein>
    <submittedName>
        <fullName evidence="3">Uncharacterized protein</fullName>
    </submittedName>
</protein>
<sequence length="275" mass="32560">MRYTLALAALCAVPALAGDYPKYYDHKDFVISEVWHEDNGYNRGHHHHRPQKPHHPHPQKPHLEHYEKLTEKIVCEKLHFFAAEADYIYDLVKSIDCDDRNARCWEPVKKALYELEWELDLFDTKIDKSNLNKCWDCRQEGKIACCYRTYAEAIIRLLKLIKYKSEYLEGGTDKYIITAINSLRAADYTYVYELVRRMHCEKYEREIMQKQGAVDGSTHGSIREAFAEFVFTPYITGDDFKEPKKGDKKKEEDDKKKGDKKKPEEEDHHYPEHHD</sequence>
<evidence type="ECO:0000256" key="2">
    <source>
        <dbReference type="SAM" id="SignalP"/>
    </source>
</evidence>
<dbReference type="AlphaFoldDB" id="A0A084APY9"/>
<keyword evidence="2" id="KW-0732">Signal</keyword>
<proteinExistence type="predicted"/>
<reference evidence="3 4" key="1">
    <citation type="journal article" date="2014" name="BMC Genomics">
        <title>Comparative genome sequencing reveals chemotype-specific gene clusters in the toxigenic black mold Stachybotrys.</title>
        <authorList>
            <person name="Semeiks J."/>
            <person name="Borek D."/>
            <person name="Otwinowski Z."/>
            <person name="Grishin N.V."/>
        </authorList>
    </citation>
    <scope>NUCLEOTIDE SEQUENCE [LARGE SCALE GENOMIC DNA]</scope>
    <source>
        <strain evidence="4">CBS 109288 / IBT 7711</strain>
    </source>
</reference>
<dbReference type="HOGENOM" id="CLU_1016260_0_0_1"/>